<evidence type="ECO:0000313" key="2">
    <source>
        <dbReference type="EMBL" id="EFU80932.1"/>
    </source>
</evidence>
<dbReference type="Pfam" id="PF10011">
    <property type="entry name" value="DUF2254"/>
    <property type="match status" value="1"/>
</dbReference>
<gene>
    <name evidence="2" type="ORF">HMPREF0388_0084</name>
</gene>
<keyword evidence="1" id="KW-0472">Membrane</keyword>
<name>E6LW47_9ACTO</name>
<reference evidence="2 3" key="1">
    <citation type="submission" date="2010-12" db="EMBL/GenBank/DDBJ databases">
        <authorList>
            <person name="Muzny D."/>
            <person name="Qin X."/>
            <person name="Deng J."/>
            <person name="Jiang H."/>
            <person name="Liu Y."/>
            <person name="Qu J."/>
            <person name="Song X.-Z."/>
            <person name="Zhang L."/>
            <person name="Thornton R."/>
            <person name="Coyle M."/>
            <person name="Francisco L."/>
            <person name="Jackson L."/>
            <person name="Javaid M."/>
            <person name="Korchina V."/>
            <person name="Kovar C."/>
            <person name="Mata R."/>
            <person name="Mathew T."/>
            <person name="Ngo R."/>
            <person name="Nguyen L."/>
            <person name="Nguyen N."/>
            <person name="Okwuonu G."/>
            <person name="Ongeri F."/>
            <person name="Pham C."/>
            <person name="Simmons D."/>
            <person name="Wilczek-Boney K."/>
            <person name="Hale W."/>
            <person name="Jakkamsetti A."/>
            <person name="Pham P."/>
            <person name="Ruth R."/>
            <person name="San Lucas F."/>
            <person name="Warren J."/>
            <person name="Zhang J."/>
            <person name="Zhao Z."/>
            <person name="Zhou C."/>
            <person name="Zhu D."/>
            <person name="Lee S."/>
            <person name="Bess C."/>
            <person name="Blankenburg K."/>
            <person name="Forbes L."/>
            <person name="Fu Q."/>
            <person name="Gubbala S."/>
            <person name="Hirani K."/>
            <person name="Jayaseelan J.C."/>
            <person name="Lara F."/>
            <person name="Munidasa M."/>
            <person name="Palculict T."/>
            <person name="Patil S."/>
            <person name="Pu L.-L."/>
            <person name="Saada N."/>
            <person name="Tang L."/>
            <person name="Weissenberger G."/>
            <person name="Zhu Y."/>
            <person name="Hemphill L."/>
            <person name="Shang Y."/>
            <person name="Youmans B."/>
            <person name="Ayvaz T."/>
            <person name="Ross M."/>
            <person name="Santibanez J."/>
            <person name="Aqrawi P."/>
            <person name="Gross S."/>
            <person name="Joshi V."/>
            <person name="Fowler G."/>
            <person name="Nazareth L."/>
            <person name="Reid J."/>
            <person name="Worley K."/>
            <person name="Petrosino J."/>
            <person name="Highlander S."/>
            <person name="Gibbs R."/>
        </authorList>
    </citation>
    <scope>NUCLEOTIDE SEQUENCE [LARGE SCALE GENOMIC DNA]</scope>
    <source>
        <strain evidence="2 3">ATCC 51333</strain>
    </source>
</reference>
<organism evidence="2 3">
    <name type="scientific">Mobiluncus curtisii ATCC 51333</name>
    <dbReference type="NCBI Taxonomy" id="887326"/>
    <lineage>
        <taxon>Bacteria</taxon>
        <taxon>Bacillati</taxon>
        <taxon>Actinomycetota</taxon>
        <taxon>Actinomycetes</taxon>
        <taxon>Actinomycetales</taxon>
        <taxon>Actinomycetaceae</taxon>
        <taxon>Mobiluncus</taxon>
    </lineage>
</organism>
<evidence type="ECO:0008006" key="4">
    <source>
        <dbReference type="Google" id="ProtNLM"/>
    </source>
</evidence>
<feature type="transmembrane region" description="Helical" evidence="1">
    <location>
        <begin position="164"/>
        <end position="184"/>
    </location>
</feature>
<dbReference type="InterPro" id="IPR018723">
    <property type="entry name" value="DUF2254_membrane"/>
</dbReference>
<feature type="transmembrane region" description="Helical" evidence="1">
    <location>
        <begin position="80"/>
        <end position="104"/>
    </location>
</feature>
<sequence length="443" mass="48775">MSDAEISKNETEDEPVVYGHWLPEVPRWNWWKQFWARFWAIPLALSVAAVVAGLVIPQIDRAVGQSLPFLFEGGPDGARSVLTTISSAMISVTGLVFSVTMVVLQLASNQFTPRILESFLEERITQITLGVFAGTFLYALTVLRCVHSETDADAGFVPQIATSLAFLLVILSVGFFLAFIHHITTSIRVTNVIRDLSRRTIDTMDCMIPGGSTIQPRQGDREWNPPRDGAVTPIVLDQADDRLSDIDYPYLVKLAETLDTTIELTTQVGSYIGAGTQVGVVYAEVDESALTKIQKGLILSPQRSLRQDIGFGIRQLVDIASRALSPGINDPLTAVEAINALHTILIRAVTRQTPVPYVTDKAGKIRLVYRPQTADELVELAVTEIAVWGAGAVIVPEQLRRMLEILHGVAREEYRDTLNRLTELVNELDETPGHARATNPAEK</sequence>
<dbReference type="Proteomes" id="UP000005573">
    <property type="component" value="Unassembled WGS sequence"/>
</dbReference>
<feature type="transmembrane region" description="Helical" evidence="1">
    <location>
        <begin position="38"/>
        <end position="59"/>
    </location>
</feature>
<dbReference type="RefSeq" id="WP_004008561.1">
    <property type="nucleotide sequence ID" value="NZ_GL622340.1"/>
</dbReference>
<feature type="transmembrane region" description="Helical" evidence="1">
    <location>
        <begin position="124"/>
        <end position="143"/>
    </location>
</feature>
<accession>E6LW47</accession>
<evidence type="ECO:0000256" key="1">
    <source>
        <dbReference type="SAM" id="Phobius"/>
    </source>
</evidence>
<dbReference type="HOGENOM" id="CLU_032303_1_1_11"/>
<evidence type="ECO:0000313" key="3">
    <source>
        <dbReference type="Proteomes" id="UP000005573"/>
    </source>
</evidence>
<keyword evidence="1" id="KW-1133">Transmembrane helix</keyword>
<dbReference type="AlphaFoldDB" id="E6LW47"/>
<comment type="caution">
    <text evidence="2">The sequence shown here is derived from an EMBL/GenBank/DDBJ whole genome shotgun (WGS) entry which is preliminary data.</text>
</comment>
<proteinExistence type="predicted"/>
<keyword evidence="1" id="KW-0812">Transmembrane</keyword>
<protein>
    <recommendedName>
        <fullName evidence="4">DUF2254 domain-containing protein</fullName>
    </recommendedName>
</protein>
<dbReference type="EMBL" id="AEPY01000001">
    <property type="protein sequence ID" value="EFU80932.1"/>
    <property type="molecule type" value="Genomic_DNA"/>
</dbReference>